<dbReference type="SUPFAM" id="SSF88645">
    <property type="entry name" value="ssDNA viruses"/>
    <property type="match status" value="1"/>
</dbReference>
<dbReference type="Proteomes" id="UP001461498">
    <property type="component" value="Unassembled WGS sequence"/>
</dbReference>
<protein>
    <submittedName>
        <fullName evidence="2">Uncharacterized protein</fullName>
    </submittedName>
</protein>
<accession>A0AAW1DNV4</accession>
<feature type="region of interest" description="Disordered" evidence="1">
    <location>
        <begin position="1"/>
        <end position="44"/>
    </location>
</feature>
<feature type="region of interest" description="Disordered" evidence="1">
    <location>
        <begin position="56"/>
        <end position="76"/>
    </location>
</feature>
<reference evidence="2 3" key="1">
    <citation type="submission" date="2022-12" db="EMBL/GenBank/DDBJ databases">
        <title>Chromosome-level genome assembly of true bugs.</title>
        <authorList>
            <person name="Ma L."/>
            <person name="Li H."/>
        </authorList>
    </citation>
    <scope>NUCLEOTIDE SEQUENCE [LARGE SCALE GENOMIC DNA]</scope>
    <source>
        <strain evidence="2">Lab_2022b</strain>
    </source>
</reference>
<comment type="caution">
    <text evidence="2">The sequence shown here is derived from an EMBL/GenBank/DDBJ whole genome shotgun (WGS) entry which is preliminary data.</text>
</comment>
<proteinExistence type="predicted"/>
<organism evidence="2 3">
    <name type="scientific">Rhynocoris fuscipes</name>
    <dbReference type="NCBI Taxonomy" id="488301"/>
    <lineage>
        <taxon>Eukaryota</taxon>
        <taxon>Metazoa</taxon>
        <taxon>Ecdysozoa</taxon>
        <taxon>Arthropoda</taxon>
        <taxon>Hexapoda</taxon>
        <taxon>Insecta</taxon>
        <taxon>Pterygota</taxon>
        <taxon>Neoptera</taxon>
        <taxon>Paraneoptera</taxon>
        <taxon>Hemiptera</taxon>
        <taxon>Heteroptera</taxon>
        <taxon>Panheteroptera</taxon>
        <taxon>Cimicomorpha</taxon>
        <taxon>Reduviidae</taxon>
        <taxon>Harpactorinae</taxon>
        <taxon>Harpactorini</taxon>
        <taxon>Rhynocoris</taxon>
    </lineage>
</organism>
<dbReference type="InterPro" id="IPR016184">
    <property type="entry name" value="Capsid/spike_ssDNA_virus"/>
</dbReference>
<evidence type="ECO:0000313" key="2">
    <source>
        <dbReference type="EMBL" id="KAK9512336.1"/>
    </source>
</evidence>
<feature type="compositionally biased region" description="Polar residues" evidence="1">
    <location>
        <begin position="61"/>
        <end position="76"/>
    </location>
</feature>
<sequence length="371" mass="42589">MSDSKHLHKFFTNDQIEQRKKQLQEQQPPTKRKREDTPQHLKDLNDLFFGGMDEEMMADEGSSNPQDGSGKSTLKNSGGKSIAVPIYKGIAQKPNTFTLHYKKAYHFFLNATLPQYTHDKSEYIRFIPGGCHDIPWNYLFCYVSPREANLLRTQFTEVRATYAKCTLTSLGVRLPFVTNQSTTTVANANAQYPICDYGELDKHYYTETKFENLDNLMAKMQGSDLYDLPVTDDREHKEFENISAQAASRQFDNPLHILCPNPMRKVKKQKPNPVNPNVPILEEKEESSLQQHHGEPQIYQFCTLVNGSNYLGPLFTKEYKPKNGLLFSRNTMMVRTQEPLKKPAAMTLLNVAQRLSIQEYEQVGAEYEAID</sequence>
<feature type="compositionally biased region" description="Basic and acidic residues" evidence="1">
    <location>
        <begin position="33"/>
        <end position="44"/>
    </location>
</feature>
<dbReference type="EMBL" id="JAPXFL010000001">
    <property type="protein sequence ID" value="KAK9512336.1"/>
    <property type="molecule type" value="Genomic_DNA"/>
</dbReference>
<gene>
    <name evidence="2" type="ORF">O3M35_000784</name>
</gene>
<keyword evidence="3" id="KW-1185">Reference proteome</keyword>
<evidence type="ECO:0000256" key="1">
    <source>
        <dbReference type="SAM" id="MobiDB-lite"/>
    </source>
</evidence>
<name>A0AAW1DNV4_9HEMI</name>
<dbReference type="AlphaFoldDB" id="A0AAW1DNV4"/>
<evidence type="ECO:0000313" key="3">
    <source>
        <dbReference type="Proteomes" id="UP001461498"/>
    </source>
</evidence>